<evidence type="ECO:0000313" key="5">
    <source>
        <dbReference type="Proteomes" id="UP000093918"/>
    </source>
</evidence>
<protein>
    <recommendedName>
        <fullName evidence="3">Transglutaminase-like domain-containing protein</fullName>
    </recommendedName>
</protein>
<feature type="transmembrane region" description="Helical" evidence="2">
    <location>
        <begin position="126"/>
        <end position="145"/>
    </location>
</feature>
<reference evidence="5" key="1">
    <citation type="submission" date="2016-06" db="EMBL/GenBank/DDBJ databases">
        <title>Genome sequencing of cellulolytic organisms.</title>
        <authorList>
            <person name="Bohra V."/>
            <person name="Dafale N.A."/>
            <person name="Purohit H.J."/>
        </authorList>
    </citation>
    <scope>NUCLEOTIDE SEQUENCE [LARGE SCALE GENOMIC DNA]</scope>
    <source>
        <strain evidence="5">ND21</strain>
    </source>
</reference>
<feature type="transmembrane region" description="Helical" evidence="2">
    <location>
        <begin position="229"/>
        <end position="247"/>
    </location>
</feature>
<feature type="transmembrane region" description="Helical" evidence="2">
    <location>
        <begin position="12"/>
        <end position="31"/>
    </location>
</feature>
<feature type="transmembrane region" description="Helical" evidence="2">
    <location>
        <begin position="37"/>
        <end position="57"/>
    </location>
</feature>
<feature type="domain" description="Transglutaminase-like" evidence="3">
    <location>
        <begin position="483"/>
        <end position="558"/>
    </location>
</feature>
<dbReference type="Proteomes" id="UP000093918">
    <property type="component" value="Unassembled WGS sequence"/>
</dbReference>
<dbReference type="RefSeq" id="WP_064955921.1">
    <property type="nucleotide sequence ID" value="NZ_LZEM01000018.1"/>
</dbReference>
<feature type="compositionally biased region" description="Low complexity" evidence="1">
    <location>
        <begin position="574"/>
        <end position="614"/>
    </location>
</feature>
<keyword evidence="5" id="KW-1185">Reference proteome</keyword>
<gene>
    <name evidence="4" type="ORF">A9Z40_02090</name>
</gene>
<evidence type="ECO:0000259" key="3">
    <source>
        <dbReference type="SMART" id="SM00460"/>
    </source>
</evidence>
<dbReference type="EMBL" id="LZEM01000018">
    <property type="protein sequence ID" value="OAZ40773.1"/>
    <property type="molecule type" value="Genomic_DNA"/>
</dbReference>
<dbReference type="InterPro" id="IPR038765">
    <property type="entry name" value="Papain-like_cys_pep_sf"/>
</dbReference>
<evidence type="ECO:0000256" key="2">
    <source>
        <dbReference type="SAM" id="Phobius"/>
    </source>
</evidence>
<dbReference type="SUPFAM" id="SSF54001">
    <property type="entry name" value="Cysteine proteinases"/>
    <property type="match status" value="1"/>
</dbReference>
<dbReference type="InterPro" id="IPR021878">
    <property type="entry name" value="TgpA_N"/>
</dbReference>
<evidence type="ECO:0000313" key="4">
    <source>
        <dbReference type="EMBL" id="OAZ40773.1"/>
    </source>
</evidence>
<feature type="transmembrane region" description="Helical" evidence="2">
    <location>
        <begin position="621"/>
        <end position="641"/>
    </location>
</feature>
<dbReference type="Pfam" id="PF11992">
    <property type="entry name" value="TgpA_N"/>
    <property type="match status" value="1"/>
</dbReference>
<dbReference type="PANTHER" id="PTHR42736:SF1">
    <property type="entry name" value="PROTEIN-GLUTAMINE GAMMA-GLUTAMYLTRANSFERASE"/>
    <property type="match status" value="1"/>
</dbReference>
<feature type="transmembrane region" description="Helical" evidence="2">
    <location>
        <begin position="64"/>
        <end position="84"/>
    </location>
</feature>
<dbReference type="InterPro" id="IPR052901">
    <property type="entry name" value="Bact_TGase-like"/>
</dbReference>
<keyword evidence="2" id="KW-1133">Transmembrane helix</keyword>
<organism evidence="4 5">
    <name type="scientific">Microbacterium arborescens</name>
    <dbReference type="NCBI Taxonomy" id="33883"/>
    <lineage>
        <taxon>Bacteria</taxon>
        <taxon>Bacillati</taxon>
        <taxon>Actinomycetota</taxon>
        <taxon>Actinomycetes</taxon>
        <taxon>Micrococcales</taxon>
        <taxon>Microbacteriaceae</taxon>
        <taxon>Microbacterium</taxon>
    </lineage>
</organism>
<dbReference type="Pfam" id="PF01841">
    <property type="entry name" value="Transglut_core"/>
    <property type="match status" value="1"/>
</dbReference>
<feature type="transmembrane region" description="Helical" evidence="2">
    <location>
        <begin position="175"/>
        <end position="193"/>
    </location>
</feature>
<proteinExistence type="predicted"/>
<sequence>MPSRAELSRTGDTPLAAVLLLSILAAILPLLRVVAAGTWLVVAVAVAAALLLVGVGLRRLHTPAVVVTLAELVTAGALVTAVYFGDTALLLVIPTPGTFAEVPSLIAGASGQIVNGVAPLTADRPLAVLAVTAVAALTILLDHTVITARMPLLAAIALVAVWLIPALSVPAPVDLIAFVVFAAAVLLLIRTETRSRERALARSAAAASAAEARQRGEAEPRRRLPRSGAVLAAGLAVTAIVATVIVVPELPRPAPRVGIGTGPATTINASLELGDDLRRPTDVEVLTTRTNAPSMPYLRAATLSSFDGRVWEPDRDETTPLTPEALGPVVADPDVRVTEYQTTVSITQLSSAWLPVPGPAVRVDDLSGGWEAMPSNRTVVAADTDTQGQEYVTTTHVVRPTLEQIQAAGTTIDGLPDTVTQLPADLPAAIERTAREVTAGAENDYDRLAALQRWFRSAEFTYSLDAPVSDGFDGSGVDAIADFLEVRSGYCVHFASAFAVMARTLDMPSRIVVGYLPGTLTGRVVDGESVATVLSSQLHAWPEVYFAGIGWVPFEPTNSLGTPASYTRSAQPLPDDGGQDVPPAPAPQQTATVAPDGGPTPTPTASTGTSAGSETSPLALALPYGGVVLGFAALVLLPALLGAARRRWQTTAAERGDVLAAWRIVRESARDIGVRIDDAESPRALGIRLAAVPTVPVDRIDALVAAVERTSYDVPDGDRDAAIGRAAASDALAVRRGLLASVSTPRRIGAVLLPRFLVRA</sequence>
<keyword evidence="2" id="KW-0472">Membrane</keyword>
<dbReference type="Gene3D" id="3.10.620.30">
    <property type="match status" value="1"/>
</dbReference>
<dbReference type="SMART" id="SM00460">
    <property type="entry name" value="TGc"/>
    <property type="match status" value="1"/>
</dbReference>
<name>A0ABX2WHV0_9MICO</name>
<accession>A0ABX2WHV0</accession>
<keyword evidence="2" id="KW-0812">Transmembrane</keyword>
<feature type="region of interest" description="Disordered" evidence="1">
    <location>
        <begin position="562"/>
        <end position="614"/>
    </location>
</feature>
<comment type="caution">
    <text evidence="4">The sequence shown here is derived from an EMBL/GenBank/DDBJ whole genome shotgun (WGS) entry which is preliminary data.</text>
</comment>
<evidence type="ECO:0000256" key="1">
    <source>
        <dbReference type="SAM" id="MobiDB-lite"/>
    </source>
</evidence>
<dbReference type="PANTHER" id="PTHR42736">
    <property type="entry name" value="PROTEIN-GLUTAMINE GAMMA-GLUTAMYLTRANSFERASE"/>
    <property type="match status" value="1"/>
</dbReference>
<dbReference type="InterPro" id="IPR002931">
    <property type="entry name" value="Transglutaminase-like"/>
</dbReference>